<dbReference type="PANTHER" id="PTHR43298">
    <property type="entry name" value="MULTIDRUG RESISTANCE PROTEIN NORM-RELATED"/>
    <property type="match status" value="1"/>
</dbReference>
<dbReference type="NCBIfam" id="TIGR00797">
    <property type="entry name" value="matE"/>
    <property type="match status" value="1"/>
</dbReference>
<comment type="caution">
    <text evidence="11">The sequence shown here is derived from an EMBL/GenBank/DDBJ whole genome shotgun (WGS) entry which is preliminary data.</text>
</comment>
<dbReference type="GO" id="GO:0006811">
    <property type="term" value="P:monoatomic ion transport"/>
    <property type="evidence" value="ECO:0007669"/>
    <property type="project" value="UniProtKB-KW"/>
</dbReference>
<dbReference type="InterPro" id="IPR050222">
    <property type="entry name" value="MATE_MdtK"/>
</dbReference>
<evidence type="ECO:0000256" key="4">
    <source>
        <dbReference type="ARBA" id="ARBA00022475"/>
    </source>
</evidence>
<evidence type="ECO:0000256" key="10">
    <source>
        <dbReference type="SAM" id="Phobius"/>
    </source>
</evidence>
<dbReference type="OrthoDB" id="9780160at2"/>
<feature type="transmembrane region" description="Helical" evidence="10">
    <location>
        <begin position="202"/>
        <end position="221"/>
    </location>
</feature>
<keyword evidence="8 10" id="KW-0472">Membrane</keyword>
<name>A0A2T7FXN4_9RHOB</name>
<evidence type="ECO:0000256" key="7">
    <source>
        <dbReference type="ARBA" id="ARBA00023065"/>
    </source>
</evidence>
<evidence type="ECO:0000313" key="12">
    <source>
        <dbReference type="Proteomes" id="UP000244817"/>
    </source>
</evidence>
<feature type="transmembrane region" description="Helical" evidence="10">
    <location>
        <begin position="139"/>
        <end position="157"/>
    </location>
</feature>
<dbReference type="Pfam" id="PF01554">
    <property type="entry name" value="MatE"/>
    <property type="match status" value="2"/>
</dbReference>
<dbReference type="GO" id="GO:0042910">
    <property type="term" value="F:xenobiotic transmembrane transporter activity"/>
    <property type="evidence" value="ECO:0007669"/>
    <property type="project" value="InterPro"/>
</dbReference>
<feature type="transmembrane region" description="Helical" evidence="10">
    <location>
        <begin position="21"/>
        <end position="41"/>
    </location>
</feature>
<feature type="transmembrane region" description="Helical" evidence="10">
    <location>
        <begin position="279"/>
        <end position="303"/>
    </location>
</feature>
<dbReference type="PIRSF" id="PIRSF006603">
    <property type="entry name" value="DinF"/>
    <property type="match status" value="1"/>
</dbReference>
<gene>
    <name evidence="11" type="ORF">DC363_07210</name>
</gene>
<evidence type="ECO:0000313" key="11">
    <source>
        <dbReference type="EMBL" id="PVA06931.1"/>
    </source>
</evidence>
<keyword evidence="4" id="KW-1003">Cell membrane</keyword>
<keyword evidence="3" id="KW-0050">Antiport</keyword>
<evidence type="ECO:0000256" key="3">
    <source>
        <dbReference type="ARBA" id="ARBA00022449"/>
    </source>
</evidence>
<sequence length="471" mass="50603">MSMSDPLLRPAPTPYREHTGRLLKLGLPLVGANLAGFSIHMTDTIMLGWYSVTSLAAATVATGLWFVIFIIGAGFGRAVTPMVAEAVEQGDETRSRRVTRMALWLSAIYAALLLVPFMYGEAFLLLIGQEAVVAAEGGLYLRIAVLGMFPAMGAQVMRSYLGAQELTAVQLWITLVALAANAVVNYALIFGRLGAPELGIEGAAIASVIIQVLQVVALMVYAQKRLPEAELFRRMWRIDVEAMWQVFRLGLPIGLTSFAESGMFLASSVMMGWIGTIELAAHGIAMQLTAFMFMFHVGMAEAATIRASRQFGARNEVELRRGAFAAYGVSLAFGVLVVVLFVLAPAFFVSLFLDPSDPARDAVLALGVVLVMMSALFQFVDAGQVVALSVLRGVQDTQVPMWLAIISYWCVGMPTGYVMAFVLGLGPVGLWLGLTVGLGAAAILLSHRFWTRSAHIARPVAREAGGAPILK</sequence>
<organism evidence="11 12">
    <name type="scientific">Thalassorhabdomicrobium marinisediminis</name>
    <dbReference type="NCBI Taxonomy" id="2170577"/>
    <lineage>
        <taxon>Bacteria</taxon>
        <taxon>Pseudomonadati</taxon>
        <taxon>Pseudomonadota</taxon>
        <taxon>Alphaproteobacteria</taxon>
        <taxon>Rhodobacterales</taxon>
        <taxon>Paracoccaceae</taxon>
        <taxon>Thalassorhabdomicrobium</taxon>
    </lineage>
</organism>
<dbReference type="Proteomes" id="UP000244817">
    <property type="component" value="Unassembled WGS sequence"/>
</dbReference>
<evidence type="ECO:0000256" key="5">
    <source>
        <dbReference type="ARBA" id="ARBA00022692"/>
    </source>
</evidence>
<dbReference type="GO" id="GO:0005886">
    <property type="term" value="C:plasma membrane"/>
    <property type="evidence" value="ECO:0007669"/>
    <property type="project" value="UniProtKB-SubCell"/>
</dbReference>
<evidence type="ECO:0000256" key="2">
    <source>
        <dbReference type="ARBA" id="ARBA00022448"/>
    </source>
</evidence>
<comment type="subcellular location">
    <subcellularLocation>
        <location evidence="1">Cell inner membrane</location>
        <topology evidence="1">Multi-pass membrane protein</topology>
    </subcellularLocation>
</comment>
<feature type="transmembrane region" description="Helical" evidence="10">
    <location>
        <begin position="428"/>
        <end position="445"/>
    </location>
</feature>
<keyword evidence="12" id="KW-1185">Reference proteome</keyword>
<evidence type="ECO:0000256" key="1">
    <source>
        <dbReference type="ARBA" id="ARBA00004429"/>
    </source>
</evidence>
<evidence type="ECO:0000256" key="8">
    <source>
        <dbReference type="ARBA" id="ARBA00023136"/>
    </source>
</evidence>
<evidence type="ECO:0000256" key="6">
    <source>
        <dbReference type="ARBA" id="ARBA00022989"/>
    </source>
</evidence>
<dbReference type="CDD" id="cd13131">
    <property type="entry name" value="MATE_NorM_like"/>
    <property type="match status" value="1"/>
</dbReference>
<dbReference type="InterPro" id="IPR048279">
    <property type="entry name" value="MdtK-like"/>
</dbReference>
<feature type="transmembrane region" description="Helical" evidence="10">
    <location>
        <begin position="242"/>
        <end position="259"/>
    </location>
</feature>
<keyword evidence="6 10" id="KW-1133">Transmembrane helix</keyword>
<dbReference type="GO" id="GO:0015297">
    <property type="term" value="F:antiporter activity"/>
    <property type="evidence" value="ECO:0007669"/>
    <property type="project" value="UniProtKB-KW"/>
</dbReference>
<dbReference type="AlphaFoldDB" id="A0A2T7FXN4"/>
<feature type="transmembrane region" description="Helical" evidence="10">
    <location>
        <begin position="101"/>
        <end position="119"/>
    </location>
</feature>
<feature type="transmembrane region" description="Helical" evidence="10">
    <location>
        <begin position="47"/>
        <end position="72"/>
    </location>
</feature>
<feature type="transmembrane region" description="Helical" evidence="10">
    <location>
        <begin position="362"/>
        <end position="380"/>
    </location>
</feature>
<reference evidence="11 12" key="1">
    <citation type="submission" date="2018-04" db="EMBL/GenBank/DDBJ databases">
        <title>Pelagivirga bohaiensis gen. nov., sp. nov., a bacterium isolated from the Bohai Sea.</title>
        <authorList>
            <person name="Ji X."/>
        </authorList>
    </citation>
    <scope>NUCLEOTIDE SEQUENCE [LARGE SCALE GENOMIC DNA]</scope>
    <source>
        <strain evidence="11 12">BH-SD16</strain>
    </source>
</reference>
<keyword evidence="2" id="KW-0813">Transport</keyword>
<dbReference type="EMBL" id="QCYG01000004">
    <property type="protein sequence ID" value="PVA06931.1"/>
    <property type="molecule type" value="Genomic_DNA"/>
</dbReference>
<dbReference type="PANTHER" id="PTHR43298:SF2">
    <property type="entry name" value="FMN_FAD EXPORTER YEEO-RELATED"/>
    <property type="match status" value="1"/>
</dbReference>
<dbReference type="InterPro" id="IPR002528">
    <property type="entry name" value="MATE_fam"/>
</dbReference>
<keyword evidence="5 10" id="KW-0812">Transmembrane</keyword>
<feature type="transmembrane region" description="Helical" evidence="10">
    <location>
        <begin position="401"/>
        <end position="422"/>
    </location>
</feature>
<protein>
    <recommendedName>
        <fullName evidence="9">Multidrug-efflux transporter</fullName>
    </recommendedName>
</protein>
<feature type="transmembrane region" description="Helical" evidence="10">
    <location>
        <begin position="169"/>
        <end position="190"/>
    </location>
</feature>
<accession>A0A2T7FXN4</accession>
<proteinExistence type="predicted"/>
<evidence type="ECO:0000256" key="9">
    <source>
        <dbReference type="ARBA" id="ARBA00031636"/>
    </source>
</evidence>
<keyword evidence="7" id="KW-0406">Ion transport</keyword>
<feature type="transmembrane region" description="Helical" evidence="10">
    <location>
        <begin position="324"/>
        <end position="350"/>
    </location>
</feature>